<dbReference type="EC" id="2.1.1.-" evidence="5"/>
<dbReference type="Gene3D" id="3.60.21.10">
    <property type="match status" value="1"/>
</dbReference>
<evidence type="ECO:0000313" key="8">
    <source>
        <dbReference type="Proteomes" id="UP000318571"/>
    </source>
</evidence>
<comment type="similarity">
    <text evidence="5">Belongs to the class I-like SAM-binding methyltransferase superfamily. EFM5 family.</text>
</comment>
<dbReference type="STRING" id="6832.A0A553PGR6"/>
<dbReference type="SUPFAM" id="SSF56300">
    <property type="entry name" value="Metallo-dependent phosphatases"/>
    <property type="match status" value="1"/>
</dbReference>
<sequence length="481" mass="55222">MHRAFTTAYAWFRPELVIFLGDLFDEGKWCAPDEFEYYVRRFQELFPMDPKQTLAAVVAGNHDIGFHYSVTPYLNNRFERAFEMSSVDRFSLKGVHFVSVNSMAMEGDDCFLCSKARDELTKISGQLQCLARGNDCDIDYDFDDKTPQYSRPVLLQHFPLFRESDAACNEEDAAPASEKYKRFREKWDCLSRNASQTLLDVLNPRLVLSGHTHHGCRVKHERDIWEWSVSSFSWRNRNNPTLLTVAMALEGDNDDLPTLSAETFAALQQFYNEEDSREKARLDIVQADAAAPVDYTTLTFDEDWQLSQFWYDEATSNALADICLAVAENNPGNDPTRIACLSCPTLFLALKKRHPQLSNVILFEFDKRFSKLGQDFTFYDYKSPLDVPREWREYFDLVVADPPFLSGECLTKTAVTMKFLSKGKMILCTGATMADMADRLLHLKKQEFIPGHRNNLANEFRCFANFDMKAITNKDGDNLSS</sequence>
<keyword evidence="8" id="KW-1185">Reference proteome</keyword>
<dbReference type="GO" id="GO:0016279">
    <property type="term" value="F:protein-lysine N-methyltransferase activity"/>
    <property type="evidence" value="ECO:0007669"/>
    <property type="project" value="UniProtKB-UniRule"/>
</dbReference>
<evidence type="ECO:0000256" key="1">
    <source>
        <dbReference type="ARBA" id="ARBA00004496"/>
    </source>
</evidence>
<proteinExistence type="inferred from homology"/>
<organism evidence="7 8">
    <name type="scientific">Tigriopus californicus</name>
    <name type="common">Marine copepod</name>
    <dbReference type="NCBI Taxonomy" id="6832"/>
    <lineage>
        <taxon>Eukaryota</taxon>
        <taxon>Metazoa</taxon>
        <taxon>Ecdysozoa</taxon>
        <taxon>Arthropoda</taxon>
        <taxon>Crustacea</taxon>
        <taxon>Multicrustacea</taxon>
        <taxon>Hexanauplia</taxon>
        <taxon>Copepoda</taxon>
        <taxon>Harpacticoida</taxon>
        <taxon>Harpacticidae</taxon>
        <taxon>Tigriopus</taxon>
    </lineage>
</organism>
<evidence type="ECO:0000256" key="4">
    <source>
        <dbReference type="ARBA" id="ARBA00022679"/>
    </source>
</evidence>
<feature type="domain" description="Calcineurin-like phosphoesterase" evidence="6">
    <location>
        <begin position="12"/>
        <end position="214"/>
    </location>
</feature>
<dbReference type="PANTHER" id="PTHR13200:SF0">
    <property type="entry name" value="EEF1A LYSINE METHYLTRANSFERASE 1"/>
    <property type="match status" value="1"/>
</dbReference>
<dbReference type="GO" id="GO:0003676">
    <property type="term" value="F:nucleic acid binding"/>
    <property type="evidence" value="ECO:0007669"/>
    <property type="project" value="InterPro"/>
</dbReference>
<dbReference type="HAMAP" id="MF_03187">
    <property type="entry name" value="Methyltr_EFM5"/>
    <property type="match status" value="1"/>
</dbReference>
<dbReference type="GO" id="GO:0032259">
    <property type="term" value="P:methylation"/>
    <property type="evidence" value="ECO:0007669"/>
    <property type="project" value="UniProtKB-KW"/>
</dbReference>
<keyword evidence="2 5" id="KW-0963">Cytoplasm</keyword>
<evidence type="ECO:0000256" key="2">
    <source>
        <dbReference type="ARBA" id="ARBA00022490"/>
    </source>
</evidence>
<dbReference type="AlphaFoldDB" id="A0A553PGR6"/>
<gene>
    <name evidence="7" type="ORF">TCAL_03831</name>
</gene>
<dbReference type="InterPro" id="IPR002052">
    <property type="entry name" value="DNA_methylase_N6_adenine_CS"/>
</dbReference>
<dbReference type="Proteomes" id="UP000318571">
    <property type="component" value="Chromosome 5"/>
</dbReference>
<comment type="subcellular location">
    <subcellularLocation>
        <location evidence="1 5">Cytoplasm</location>
    </subcellularLocation>
</comment>
<keyword evidence="4 5" id="KW-0808">Transferase</keyword>
<dbReference type="Pfam" id="PF10237">
    <property type="entry name" value="N6-adenineMlase"/>
    <property type="match status" value="1"/>
</dbReference>
<dbReference type="InterPro" id="IPR029052">
    <property type="entry name" value="Metallo-depent_PP-like"/>
</dbReference>
<dbReference type="GO" id="GO:0016787">
    <property type="term" value="F:hydrolase activity"/>
    <property type="evidence" value="ECO:0007669"/>
    <property type="project" value="InterPro"/>
</dbReference>
<accession>A0A553PGR6</accession>
<dbReference type="InterPro" id="IPR019369">
    <property type="entry name" value="Efm5/EEF1AKMT1"/>
</dbReference>
<evidence type="ECO:0000313" key="7">
    <source>
        <dbReference type="EMBL" id="TRY76869.1"/>
    </source>
</evidence>
<dbReference type="PROSITE" id="PS00092">
    <property type="entry name" value="N6_MTASE"/>
    <property type="match status" value="1"/>
</dbReference>
<keyword evidence="3 5" id="KW-0489">Methyltransferase</keyword>
<dbReference type="PANTHER" id="PTHR13200">
    <property type="entry name" value="EEF1A LYSINE METHYLTRANSFERASE 1"/>
    <property type="match status" value="1"/>
</dbReference>
<comment type="caution">
    <text evidence="7">The sequence shown here is derived from an EMBL/GenBank/DDBJ whole genome shotgun (WGS) entry which is preliminary data.</text>
</comment>
<dbReference type="Pfam" id="PF00149">
    <property type="entry name" value="Metallophos"/>
    <property type="match status" value="1"/>
</dbReference>
<evidence type="ECO:0000256" key="5">
    <source>
        <dbReference type="HAMAP-Rule" id="MF_03187"/>
    </source>
</evidence>
<dbReference type="InterPro" id="IPR004843">
    <property type="entry name" value="Calcineurin-like_PHP"/>
</dbReference>
<name>A0A553PGR6_TIGCA</name>
<protein>
    <recommendedName>
        <fullName evidence="5">Protein-lysine N-methyltransferase TCAL_03831</fullName>
        <ecNumber evidence="5">2.1.1.-</ecNumber>
    </recommendedName>
</protein>
<evidence type="ECO:0000256" key="3">
    <source>
        <dbReference type="ARBA" id="ARBA00022603"/>
    </source>
</evidence>
<evidence type="ECO:0000259" key="6">
    <source>
        <dbReference type="Pfam" id="PF00149"/>
    </source>
</evidence>
<reference evidence="7 8" key="1">
    <citation type="journal article" date="2018" name="Nat. Ecol. Evol.">
        <title>Genomic signatures of mitonuclear coevolution across populations of Tigriopus californicus.</title>
        <authorList>
            <person name="Barreto F.S."/>
            <person name="Watson E.T."/>
            <person name="Lima T.G."/>
            <person name="Willett C.S."/>
            <person name="Edmands S."/>
            <person name="Li W."/>
            <person name="Burton R.S."/>
        </authorList>
    </citation>
    <scope>NUCLEOTIDE SEQUENCE [LARGE SCALE GENOMIC DNA]</scope>
    <source>
        <strain evidence="7 8">San Diego</strain>
    </source>
</reference>
<dbReference type="GO" id="GO:0005737">
    <property type="term" value="C:cytoplasm"/>
    <property type="evidence" value="ECO:0007669"/>
    <property type="project" value="UniProtKB-SubCell"/>
</dbReference>
<dbReference type="EMBL" id="VCGU01000004">
    <property type="protein sequence ID" value="TRY76869.1"/>
    <property type="molecule type" value="Genomic_DNA"/>
</dbReference>
<dbReference type="InterPro" id="IPR041370">
    <property type="entry name" value="Mlase_EEF1AKMT1/ZCCHC4"/>
</dbReference>
<comment type="function">
    <text evidence="5">S-adenosyl-L-methionine-dependent protein-lysine N-methyltransferase that methylates elongation factor 1-alpha.</text>
</comment>